<feature type="transmembrane region" description="Helical" evidence="1">
    <location>
        <begin position="22"/>
        <end position="47"/>
    </location>
</feature>
<reference evidence="3" key="1">
    <citation type="submission" date="2015-08" db="UniProtKB">
        <authorList>
            <consortium name="WormBaseParasite"/>
        </authorList>
    </citation>
    <scope>IDENTIFICATION</scope>
</reference>
<sequence>MLNSTFCLFGETFYLNNISNQIIYGLQTILAFICLFLYITICINLYLENRFEISTKLLLNGLCFSIVLISFGTLIPSIYFLQTIFLQAKENFCLWIDFTGENCALFYSCYNLGQIIFLFFPAFLAIERLICELKYTGKYIGTILFLLQVSIPVGIFIYLYPNNTLKDHFPHCSINSQMFFRSKSLFNMLMAIQLFSLFIYTSLLYNRNNYYNNKKLINDLVLSSGKKEKIKLYQQWRVWDDTELTLPIIIVSTICFLSTVFIEYSFVIAILPYIKFLNFFTIEPDNLIEAAKWNEIQVLLCMLFLIFMGMFLYSKIRIKSDLKVKSCL</sequence>
<evidence type="ECO:0000313" key="4">
    <source>
        <dbReference type="WBParaSite" id="TCONS_00003143.p1"/>
    </source>
</evidence>
<keyword evidence="1" id="KW-1133">Transmembrane helix</keyword>
<feature type="transmembrane region" description="Helical" evidence="1">
    <location>
        <begin position="59"/>
        <end position="85"/>
    </location>
</feature>
<keyword evidence="1" id="KW-0812">Transmembrane</keyword>
<organism evidence="3">
    <name type="scientific">Strongyloides stercoralis</name>
    <name type="common">Threadworm</name>
    <dbReference type="NCBI Taxonomy" id="6248"/>
    <lineage>
        <taxon>Eukaryota</taxon>
        <taxon>Metazoa</taxon>
        <taxon>Ecdysozoa</taxon>
        <taxon>Nematoda</taxon>
        <taxon>Chromadorea</taxon>
        <taxon>Rhabditida</taxon>
        <taxon>Tylenchina</taxon>
        <taxon>Panagrolaimomorpha</taxon>
        <taxon>Strongyloidoidea</taxon>
        <taxon>Strongyloididae</taxon>
        <taxon>Strongyloides</taxon>
    </lineage>
</organism>
<proteinExistence type="predicted"/>
<feature type="transmembrane region" description="Helical" evidence="1">
    <location>
        <begin position="244"/>
        <end position="274"/>
    </location>
</feature>
<feature type="transmembrane region" description="Helical" evidence="1">
    <location>
        <begin position="138"/>
        <end position="160"/>
    </location>
</feature>
<dbReference type="WBParaSite" id="TCONS_00003143.p1">
    <property type="protein sequence ID" value="TCONS_00003143.p1"/>
    <property type="gene ID" value="XLOC_002894"/>
</dbReference>
<evidence type="ECO:0000313" key="3">
    <source>
        <dbReference type="WBParaSite" id="SSTP_0000551300.1"/>
    </source>
</evidence>
<name>A0A0K0E7N8_STRER</name>
<dbReference type="WBParaSite" id="SSTP_0000551300.1">
    <property type="protein sequence ID" value="SSTP_0000551300.1"/>
    <property type="gene ID" value="SSTP_0000551300"/>
</dbReference>
<accession>A0A0K0E7N8</accession>
<keyword evidence="2" id="KW-1185">Reference proteome</keyword>
<protein>
    <submittedName>
        <fullName evidence="4">G-protein coupled receptors family 1 profile domain-containing protein</fullName>
    </submittedName>
</protein>
<dbReference type="AlphaFoldDB" id="A0A0K0E7N8"/>
<feature type="transmembrane region" description="Helical" evidence="1">
    <location>
        <begin position="185"/>
        <end position="205"/>
    </location>
</feature>
<keyword evidence="1" id="KW-0472">Membrane</keyword>
<feature type="transmembrane region" description="Helical" evidence="1">
    <location>
        <begin position="294"/>
        <end position="313"/>
    </location>
</feature>
<evidence type="ECO:0000313" key="2">
    <source>
        <dbReference type="Proteomes" id="UP000035681"/>
    </source>
</evidence>
<dbReference type="Proteomes" id="UP000035681">
    <property type="component" value="Unplaced"/>
</dbReference>
<evidence type="ECO:0000256" key="1">
    <source>
        <dbReference type="SAM" id="Phobius"/>
    </source>
</evidence>
<feature type="transmembrane region" description="Helical" evidence="1">
    <location>
        <begin position="105"/>
        <end position="126"/>
    </location>
</feature>